<sequence>MATNRKKAKYPRVYAKHGAWYWSEPVSGQWIRLCKLTDDETRLVERLAEERKKRERPEGSGDMRPLIDQYVRESKLLHKEKAWPKYGDYAGNGFRKVNVADVKPTHVHNWLKVKYAGKLHMQRVMRAFLSGFFQWCVDKGKRDTNPCREVKLKKPKPRQTYITDAHFSAIRNAMLETTYKLNSGTDSEKEVVADVPTGPMMQCIIDLCYLTAQRSTEIRTLKWSDVDREAGVIHFVPSKTADSSGVRVDFKITPEINEVLLRIQQIDGRPTIGDMPVVHTRKGKMYAANTILKAWKTAAKRANLSHFGYTVKDIRAKALTDGERAGYDVKALQIAAAHTDEKMTETYIKKRNVPVADLRLRLPKSA</sequence>
<dbReference type="AlphaFoldDB" id="A0A0E1WJ32"/>
<feature type="domain" description="Tyr recombinase" evidence="5">
    <location>
        <begin position="179"/>
        <end position="360"/>
    </location>
</feature>
<dbReference type="InterPro" id="IPR013762">
    <property type="entry name" value="Integrase-like_cat_sf"/>
</dbReference>
<evidence type="ECO:0000256" key="3">
    <source>
        <dbReference type="ARBA" id="ARBA00023125"/>
    </source>
</evidence>
<dbReference type="Gene3D" id="1.10.150.130">
    <property type="match status" value="1"/>
</dbReference>
<comment type="similarity">
    <text evidence="1">Belongs to the 'phage' integrase family.</text>
</comment>
<dbReference type="GO" id="GO:0003677">
    <property type="term" value="F:DNA binding"/>
    <property type="evidence" value="ECO:0007669"/>
    <property type="project" value="UniProtKB-KW"/>
</dbReference>
<protein>
    <submittedName>
        <fullName evidence="6">Gp33</fullName>
    </submittedName>
</protein>
<accession>A0A0E1WJ32</accession>
<reference evidence="6" key="1">
    <citation type="submission" date="2009-05" db="EMBL/GenBank/DDBJ databases">
        <authorList>
            <person name="Harkins D.M."/>
            <person name="DeShazer D."/>
            <person name="Woods D.E."/>
            <person name="Brinkac L.M."/>
            <person name="Brown K.A."/>
            <person name="Hung G.C."/>
            <person name="Tuanyok A."/>
            <person name="Zhang B."/>
            <person name="Nierman W.C."/>
        </authorList>
    </citation>
    <scope>NUCLEOTIDE SEQUENCE [LARGE SCALE GENOMIC DNA]</scope>
    <source>
        <strain evidence="6">1710a</strain>
    </source>
</reference>
<dbReference type="InterPro" id="IPR010998">
    <property type="entry name" value="Integrase_recombinase_N"/>
</dbReference>
<dbReference type="HOGENOM" id="CLU_052612_1_0_4"/>
<dbReference type="PANTHER" id="PTHR30629:SF2">
    <property type="entry name" value="PROPHAGE INTEGRASE INTS-RELATED"/>
    <property type="match status" value="1"/>
</dbReference>
<dbReference type="InterPro" id="IPR002104">
    <property type="entry name" value="Integrase_catalytic"/>
</dbReference>
<dbReference type="Pfam" id="PF00589">
    <property type="entry name" value="Phage_integrase"/>
    <property type="match status" value="1"/>
</dbReference>
<dbReference type="Proteomes" id="UP000001812">
    <property type="component" value="Chromosome I"/>
</dbReference>
<gene>
    <name evidence="6" type="ORF">BURPS1710A_1880</name>
</gene>
<keyword evidence="3" id="KW-0238">DNA-binding</keyword>
<dbReference type="InterPro" id="IPR050808">
    <property type="entry name" value="Phage_Integrase"/>
</dbReference>
<evidence type="ECO:0000256" key="1">
    <source>
        <dbReference type="ARBA" id="ARBA00008857"/>
    </source>
</evidence>
<dbReference type="GO" id="GO:0015074">
    <property type="term" value="P:DNA integration"/>
    <property type="evidence" value="ECO:0007669"/>
    <property type="project" value="UniProtKB-KW"/>
</dbReference>
<organism evidence="6">
    <name type="scientific">Burkholderia pseudomallei 1710a</name>
    <dbReference type="NCBI Taxonomy" id="320371"/>
    <lineage>
        <taxon>Bacteria</taxon>
        <taxon>Pseudomonadati</taxon>
        <taxon>Pseudomonadota</taxon>
        <taxon>Betaproteobacteria</taxon>
        <taxon>Burkholderiales</taxon>
        <taxon>Burkholderiaceae</taxon>
        <taxon>Burkholderia</taxon>
        <taxon>pseudomallei group</taxon>
    </lineage>
</organism>
<proteinExistence type="inferred from homology"/>
<dbReference type="PANTHER" id="PTHR30629">
    <property type="entry name" value="PROPHAGE INTEGRASE"/>
    <property type="match status" value="1"/>
</dbReference>
<dbReference type="SUPFAM" id="SSF56349">
    <property type="entry name" value="DNA breaking-rejoining enzymes"/>
    <property type="match status" value="1"/>
</dbReference>
<dbReference type="GO" id="GO:0006310">
    <property type="term" value="P:DNA recombination"/>
    <property type="evidence" value="ECO:0007669"/>
    <property type="project" value="UniProtKB-KW"/>
</dbReference>
<dbReference type="EMBL" id="CM000832">
    <property type="protein sequence ID" value="EET09642.1"/>
    <property type="molecule type" value="Genomic_DNA"/>
</dbReference>
<keyword evidence="2" id="KW-0229">DNA integration</keyword>
<evidence type="ECO:0000256" key="2">
    <source>
        <dbReference type="ARBA" id="ARBA00022908"/>
    </source>
</evidence>
<keyword evidence="4" id="KW-0233">DNA recombination</keyword>
<dbReference type="PROSITE" id="PS51898">
    <property type="entry name" value="TYR_RECOMBINASE"/>
    <property type="match status" value="1"/>
</dbReference>
<evidence type="ECO:0000256" key="4">
    <source>
        <dbReference type="ARBA" id="ARBA00023172"/>
    </source>
</evidence>
<dbReference type="RefSeq" id="WP_004526624.1">
    <property type="nucleotide sequence ID" value="NZ_CM000832.1"/>
</dbReference>
<name>A0A0E1WJ32_BURPE</name>
<evidence type="ECO:0000313" key="6">
    <source>
        <dbReference type="EMBL" id="EET09642.1"/>
    </source>
</evidence>
<evidence type="ECO:0000259" key="5">
    <source>
        <dbReference type="PROSITE" id="PS51898"/>
    </source>
</evidence>
<dbReference type="InterPro" id="IPR011010">
    <property type="entry name" value="DNA_brk_join_enz"/>
</dbReference>
<dbReference type="Gene3D" id="1.10.443.10">
    <property type="entry name" value="Intergrase catalytic core"/>
    <property type="match status" value="1"/>
</dbReference>